<name>A0A4U0ZL39_9ALTE</name>
<gene>
    <name evidence="2" type="ORF">E5672_13460</name>
</gene>
<dbReference type="AlphaFoldDB" id="A0A4U0ZL39"/>
<keyword evidence="1" id="KW-0732">Signal</keyword>
<dbReference type="RefSeq" id="WP_136782653.1">
    <property type="nucleotide sequence ID" value="NZ_SWCO01000007.1"/>
</dbReference>
<evidence type="ECO:0000313" key="3">
    <source>
        <dbReference type="Proteomes" id="UP000305471"/>
    </source>
</evidence>
<feature type="signal peptide" evidence="1">
    <location>
        <begin position="1"/>
        <end position="20"/>
    </location>
</feature>
<comment type="caution">
    <text evidence="2">The sequence shown here is derived from an EMBL/GenBank/DDBJ whole genome shotgun (WGS) entry which is preliminary data.</text>
</comment>
<evidence type="ECO:0000313" key="2">
    <source>
        <dbReference type="EMBL" id="TKB02862.1"/>
    </source>
</evidence>
<dbReference type="EMBL" id="SWCO01000007">
    <property type="protein sequence ID" value="TKB02862.1"/>
    <property type="molecule type" value="Genomic_DNA"/>
</dbReference>
<feature type="chain" id="PRO_5020812331" evidence="1">
    <location>
        <begin position="21"/>
        <end position="253"/>
    </location>
</feature>
<organism evidence="2 3">
    <name type="scientific">Alteromonas portus</name>
    <dbReference type="NCBI Taxonomy" id="2565549"/>
    <lineage>
        <taxon>Bacteria</taxon>
        <taxon>Pseudomonadati</taxon>
        <taxon>Pseudomonadota</taxon>
        <taxon>Gammaproteobacteria</taxon>
        <taxon>Alteromonadales</taxon>
        <taxon>Alteromonadaceae</taxon>
        <taxon>Alteromonas/Salinimonas group</taxon>
        <taxon>Alteromonas</taxon>
    </lineage>
</organism>
<accession>A0A4U0ZL39</accession>
<keyword evidence="3" id="KW-1185">Reference proteome</keyword>
<dbReference type="Proteomes" id="UP000305471">
    <property type="component" value="Unassembled WGS sequence"/>
</dbReference>
<dbReference type="OrthoDB" id="5770735at2"/>
<reference evidence="2 3" key="1">
    <citation type="submission" date="2019-04" db="EMBL/GenBank/DDBJ databases">
        <title>Alteromonas portus sp. nov., an alginate lyase-excreting marine bacterium.</title>
        <authorList>
            <person name="Huang H."/>
            <person name="Mo K."/>
            <person name="Bao S."/>
        </authorList>
    </citation>
    <scope>NUCLEOTIDE SEQUENCE [LARGE SCALE GENOMIC DNA]</scope>
    <source>
        <strain evidence="2 3">HB161718</strain>
    </source>
</reference>
<proteinExistence type="predicted"/>
<sequence length="253" mass="28554">MKPLYFTVLCLYMVCTGATAATTDELSANGMSKAPKASTSIHADHKYHTRVGSHGMVLFTDGAELYASHLPLYYSPHDYQLIYTVVSQHKAKLIAYLQAGSTSHSNMVTLLPENFDLNKLVDGERFSIPAQFYKGHFERGGTKWLGKSELIFEKLLFKRRLVKQYKPSHSDEDSVTDEPDEKWTSISLGDKYLYIHLIGERPSFDALFIVDDCQTTLENKQGESVPSKAQINEVFSHCGSPVLVYFETQDFAY</sequence>
<evidence type="ECO:0000256" key="1">
    <source>
        <dbReference type="SAM" id="SignalP"/>
    </source>
</evidence>
<protein>
    <submittedName>
        <fullName evidence="2">Uncharacterized protein</fullName>
    </submittedName>
</protein>